<accession>A0A699WZA6</accession>
<name>A0A699WZA6_TANCI</name>
<sequence>MPGDHALHRFPLLVATKVAEQYLESGVGRGVCADMRCQPDVGMVPERMIGRRRLVLKHVDNGITQLPT</sequence>
<organism evidence="1">
    <name type="scientific">Tanacetum cinerariifolium</name>
    <name type="common">Dalmatian daisy</name>
    <name type="synonym">Chrysanthemum cinerariifolium</name>
    <dbReference type="NCBI Taxonomy" id="118510"/>
    <lineage>
        <taxon>Eukaryota</taxon>
        <taxon>Viridiplantae</taxon>
        <taxon>Streptophyta</taxon>
        <taxon>Embryophyta</taxon>
        <taxon>Tracheophyta</taxon>
        <taxon>Spermatophyta</taxon>
        <taxon>Magnoliopsida</taxon>
        <taxon>eudicotyledons</taxon>
        <taxon>Gunneridae</taxon>
        <taxon>Pentapetalae</taxon>
        <taxon>asterids</taxon>
        <taxon>campanulids</taxon>
        <taxon>Asterales</taxon>
        <taxon>Asteraceae</taxon>
        <taxon>Asteroideae</taxon>
        <taxon>Anthemideae</taxon>
        <taxon>Anthemidinae</taxon>
        <taxon>Tanacetum</taxon>
    </lineage>
</organism>
<proteinExistence type="predicted"/>
<comment type="caution">
    <text evidence="1">The sequence shown here is derived from an EMBL/GenBank/DDBJ whole genome shotgun (WGS) entry which is preliminary data.</text>
</comment>
<evidence type="ECO:0000313" key="1">
    <source>
        <dbReference type="EMBL" id="GFD50908.1"/>
    </source>
</evidence>
<feature type="non-terminal residue" evidence="1">
    <location>
        <position position="68"/>
    </location>
</feature>
<protein>
    <submittedName>
        <fullName evidence="1">Uncharacterized protein</fullName>
    </submittedName>
</protein>
<dbReference type="AlphaFoldDB" id="A0A699WZA6"/>
<gene>
    <name evidence="1" type="ORF">Tci_922877</name>
</gene>
<reference evidence="1" key="1">
    <citation type="journal article" date="2019" name="Sci. Rep.">
        <title>Draft genome of Tanacetum cinerariifolium, the natural source of mosquito coil.</title>
        <authorList>
            <person name="Yamashiro T."/>
            <person name="Shiraishi A."/>
            <person name="Satake H."/>
            <person name="Nakayama K."/>
        </authorList>
    </citation>
    <scope>NUCLEOTIDE SEQUENCE</scope>
</reference>
<dbReference type="EMBL" id="BKCJ011763187">
    <property type="protein sequence ID" value="GFD50908.1"/>
    <property type="molecule type" value="Genomic_DNA"/>
</dbReference>